<keyword evidence="1" id="KW-1133">Transmembrane helix</keyword>
<comment type="caution">
    <text evidence="2">The sequence shown here is derived from an EMBL/GenBank/DDBJ whole genome shotgun (WGS) entry which is preliminary data.</text>
</comment>
<sequence>MSLQEQIPSGPHPSLLLILPIELTVFAAAATAVGVYWWCSLAYLNIGRMALHNAGFLLASVLILIWSILLVTTTSATPSTWRHTNIPLFILFGLLLVKDALLLEGRPPSDEQRIGVWCRSKGVIQKVLMLLQTITLTAQLDSLSPSRGSAALWLLTLTPFKGLLLLNVVEASVKIHSLRTNPGGDMAGLTAELSPSRKKRILRCGSSIVANLLLAAVAVSAVLEMTGRVDKSYIEVLRQARVTTVLVALSLLISLPVFCLSAAEWFYLRISGSALPCLPD</sequence>
<reference evidence="2 3" key="1">
    <citation type="submission" date="2020-04" db="EMBL/GenBank/DDBJ databases">
        <title>Perkinsus olseni comparative genomics.</title>
        <authorList>
            <person name="Bogema D.R."/>
        </authorList>
    </citation>
    <scope>NUCLEOTIDE SEQUENCE [LARGE SCALE GENOMIC DNA]</scope>
    <source>
        <strain evidence="2">ATCC PRA-205</strain>
    </source>
</reference>
<feature type="transmembrane region" description="Helical" evidence="1">
    <location>
        <begin position="243"/>
        <end position="268"/>
    </location>
</feature>
<keyword evidence="1" id="KW-0472">Membrane</keyword>
<dbReference type="EMBL" id="JABANM010016425">
    <property type="protein sequence ID" value="KAF4729459.1"/>
    <property type="molecule type" value="Genomic_DNA"/>
</dbReference>
<feature type="transmembrane region" description="Helical" evidence="1">
    <location>
        <begin position="201"/>
        <end position="223"/>
    </location>
</feature>
<protein>
    <submittedName>
        <fullName evidence="2">Uncharacterized protein</fullName>
    </submittedName>
</protein>
<gene>
    <name evidence="2" type="ORF">FOZ62_028467</name>
</gene>
<evidence type="ECO:0000313" key="3">
    <source>
        <dbReference type="Proteomes" id="UP000574390"/>
    </source>
</evidence>
<organism evidence="2 3">
    <name type="scientific">Perkinsus olseni</name>
    <name type="common">Perkinsus atlanticus</name>
    <dbReference type="NCBI Taxonomy" id="32597"/>
    <lineage>
        <taxon>Eukaryota</taxon>
        <taxon>Sar</taxon>
        <taxon>Alveolata</taxon>
        <taxon>Perkinsozoa</taxon>
        <taxon>Perkinsea</taxon>
        <taxon>Perkinsida</taxon>
        <taxon>Perkinsidae</taxon>
        <taxon>Perkinsus</taxon>
    </lineage>
</organism>
<proteinExistence type="predicted"/>
<accession>A0A7J6S918</accession>
<feature type="transmembrane region" description="Helical" evidence="1">
    <location>
        <begin position="15"/>
        <end position="38"/>
    </location>
</feature>
<name>A0A7J6S918_PEROL</name>
<evidence type="ECO:0000256" key="1">
    <source>
        <dbReference type="SAM" id="Phobius"/>
    </source>
</evidence>
<feature type="transmembrane region" description="Helical" evidence="1">
    <location>
        <begin position="50"/>
        <end position="72"/>
    </location>
</feature>
<keyword evidence="1" id="KW-0812">Transmembrane</keyword>
<feature type="non-terminal residue" evidence="2">
    <location>
        <position position="280"/>
    </location>
</feature>
<feature type="transmembrane region" description="Helical" evidence="1">
    <location>
        <begin position="84"/>
        <end position="103"/>
    </location>
</feature>
<dbReference type="AlphaFoldDB" id="A0A7J6S918"/>
<dbReference type="Proteomes" id="UP000574390">
    <property type="component" value="Unassembled WGS sequence"/>
</dbReference>
<evidence type="ECO:0000313" key="2">
    <source>
        <dbReference type="EMBL" id="KAF4729459.1"/>
    </source>
</evidence>